<dbReference type="Proteomes" id="UP001549921">
    <property type="component" value="Unassembled WGS sequence"/>
</dbReference>
<evidence type="ECO:0000256" key="1">
    <source>
        <dbReference type="SAM" id="Coils"/>
    </source>
</evidence>
<name>A0ABD0S8Y5_LOXSC</name>
<evidence type="ECO:0000313" key="6">
    <source>
        <dbReference type="Proteomes" id="UP001549921"/>
    </source>
</evidence>
<evidence type="ECO:0000256" key="2">
    <source>
        <dbReference type="SAM" id="MobiDB-lite"/>
    </source>
</evidence>
<dbReference type="AlphaFoldDB" id="A0ABD0S8Y5"/>
<protein>
    <submittedName>
        <fullName evidence="3">Uncharacterized protein</fullName>
    </submittedName>
</protein>
<keyword evidence="5" id="KW-1185">Reference proteome</keyword>
<sequence length="289" mass="33616">MNVQRTPPRASLMSGSGSGTGSGSVPNLPTYYDESFVNFNARKRKERTDEEEHKQDLESFRTDIMNFLNEFAKTQNEKLSNIRDEICEIKNEIKTIKTAKENFTQQLNKLNSDIENIKSDNSITKEKIKNMEQEISILKSTETRSESPSKSLFSSHVDLILELKERSEREQNVVIVGIPEKNDKSFIARRTHDMEEFMKVATTLIENYRPLKICFANRDTPRLLLQKRSKLPENTNIKIYSDQTIAQKQYLQSVREELRKRLENGEDNLVIKYNKGIPFVTKMKDNQKN</sequence>
<evidence type="ECO:0000313" key="3">
    <source>
        <dbReference type="EMBL" id="KAL0810529.1"/>
    </source>
</evidence>
<dbReference type="Proteomes" id="UP001549920">
    <property type="component" value="Unassembled WGS sequence"/>
</dbReference>
<dbReference type="EMBL" id="JBEDNZ010000026">
    <property type="protein sequence ID" value="KAL0810529.1"/>
    <property type="molecule type" value="Genomic_DNA"/>
</dbReference>
<keyword evidence="1" id="KW-0175">Coiled coil</keyword>
<feature type="coiled-coil region" evidence="1">
    <location>
        <begin position="93"/>
        <end position="141"/>
    </location>
</feature>
<proteinExistence type="predicted"/>
<reference evidence="5 6" key="1">
    <citation type="submission" date="2024-06" db="EMBL/GenBank/DDBJ databases">
        <title>A chromosome-level genome assembly of beet webworm, Loxostege sticticalis.</title>
        <authorList>
            <person name="Zhang Y."/>
        </authorList>
    </citation>
    <scope>NUCLEOTIDE SEQUENCE [LARGE SCALE GENOMIC DNA]</scope>
    <source>
        <strain evidence="4">AQ026</strain>
        <strain evidence="3">AQ028</strain>
        <tissue evidence="3">Male pupae</tissue>
        <tissue evidence="4">Whole body</tissue>
    </source>
</reference>
<evidence type="ECO:0000313" key="4">
    <source>
        <dbReference type="EMBL" id="KAL0859988.1"/>
    </source>
</evidence>
<dbReference type="EMBL" id="JBEUOH010000026">
    <property type="protein sequence ID" value="KAL0859988.1"/>
    <property type="molecule type" value="Genomic_DNA"/>
</dbReference>
<organism evidence="3 6">
    <name type="scientific">Loxostege sticticalis</name>
    <name type="common">Beet webworm moth</name>
    <dbReference type="NCBI Taxonomy" id="481309"/>
    <lineage>
        <taxon>Eukaryota</taxon>
        <taxon>Metazoa</taxon>
        <taxon>Ecdysozoa</taxon>
        <taxon>Arthropoda</taxon>
        <taxon>Hexapoda</taxon>
        <taxon>Insecta</taxon>
        <taxon>Pterygota</taxon>
        <taxon>Neoptera</taxon>
        <taxon>Endopterygota</taxon>
        <taxon>Lepidoptera</taxon>
        <taxon>Glossata</taxon>
        <taxon>Ditrysia</taxon>
        <taxon>Pyraloidea</taxon>
        <taxon>Crambidae</taxon>
        <taxon>Pyraustinae</taxon>
        <taxon>Loxostege</taxon>
    </lineage>
</organism>
<comment type="caution">
    <text evidence="3">The sequence shown here is derived from an EMBL/GenBank/DDBJ whole genome shotgun (WGS) entry which is preliminary data.</text>
</comment>
<evidence type="ECO:0000313" key="5">
    <source>
        <dbReference type="Proteomes" id="UP001549920"/>
    </source>
</evidence>
<feature type="region of interest" description="Disordered" evidence="2">
    <location>
        <begin position="1"/>
        <end position="29"/>
    </location>
</feature>
<gene>
    <name evidence="4" type="ORF">ABMA27_010303</name>
    <name evidence="3" type="ORF">ABMA28_010650</name>
</gene>
<accession>A0ABD0S8Y5</accession>